<dbReference type="AlphaFoldDB" id="A0A1Y3AWR9"/>
<feature type="non-terminal residue" evidence="4">
    <location>
        <position position="268"/>
    </location>
</feature>
<keyword evidence="1 2" id="KW-0175">Coiled coil</keyword>
<name>A0A1Y3AWR9_EURMA</name>
<evidence type="ECO:0000256" key="1">
    <source>
        <dbReference type="ARBA" id="ARBA00023054"/>
    </source>
</evidence>
<dbReference type="Gene3D" id="1.20.5.340">
    <property type="match status" value="2"/>
</dbReference>
<protein>
    <recommendedName>
        <fullName evidence="3">Myosin tail domain-containing protein</fullName>
    </recommendedName>
</protein>
<proteinExistence type="predicted"/>
<evidence type="ECO:0000256" key="2">
    <source>
        <dbReference type="SAM" id="Coils"/>
    </source>
</evidence>
<dbReference type="OrthoDB" id="10070383at2759"/>
<dbReference type="Proteomes" id="UP000194236">
    <property type="component" value="Unassembled WGS sequence"/>
</dbReference>
<sequence>MGKNFFCLFNNSLFCRIANLERHNKQLELQLKEEKKKFEDAQRTIQDTEASKKKIEYQKIEAEKQFQEAQAQLESMEKIKDQLKRELEDTKTQLAHETQERLAILSKYRNLEIELEGARKTIDDDETIKRNLHNQISKALDDVQQWKAKFESAGYVLREEMEEMRKKMTIRLQEADDHIEQLNIKVSSLEKAKQKLSEETEELANELEQTRALAVTLDKKVKACLKEIMEWKQRCSDLANELDASQKECRNYSTELFKLKAAYEQLQE</sequence>
<evidence type="ECO:0000313" key="4">
    <source>
        <dbReference type="EMBL" id="OTF72951.1"/>
    </source>
</evidence>
<gene>
    <name evidence="4" type="ORF">BLA29_007515</name>
</gene>
<evidence type="ECO:0000313" key="5">
    <source>
        <dbReference type="Proteomes" id="UP000194236"/>
    </source>
</evidence>
<reference evidence="4 5" key="1">
    <citation type="submission" date="2017-03" db="EMBL/GenBank/DDBJ databases">
        <title>Genome Survey of Euroglyphus maynei.</title>
        <authorList>
            <person name="Arlian L.G."/>
            <person name="Morgan M.S."/>
            <person name="Rider S.D."/>
        </authorList>
    </citation>
    <scope>NUCLEOTIDE SEQUENCE [LARGE SCALE GENOMIC DNA]</scope>
    <source>
        <strain evidence="4">Arlian Lab</strain>
        <tissue evidence="4">Whole body</tissue>
    </source>
</reference>
<feature type="domain" description="Myosin tail" evidence="3">
    <location>
        <begin position="21"/>
        <end position="268"/>
    </location>
</feature>
<dbReference type="Pfam" id="PF01576">
    <property type="entry name" value="Myosin_tail_1"/>
    <property type="match status" value="1"/>
</dbReference>
<evidence type="ECO:0000259" key="3">
    <source>
        <dbReference type="Pfam" id="PF01576"/>
    </source>
</evidence>
<organism evidence="4 5">
    <name type="scientific">Euroglyphus maynei</name>
    <name type="common">Mayne's house dust mite</name>
    <dbReference type="NCBI Taxonomy" id="6958"/>
    <lineage>
        <taxon>Eukaryota</taxon>
        <taxon>Metazoa</taxon>
        <taxon>Ecdysozoa</taxon>
        <taxon>Arthropoda</taxon>
        <taxon>Chelicerata</taxon>
        <taxon>Arachnida</taxon>
        <taxon>Acari</taxon>
        <taxon>Acariformes</taxon>
        <taxon>Sarcoptiformes</taxon>
        <taxon>Astigmata</taxon>
        <taxon>Psoroptidia</taxon>
        <taxon>Analgoidea</taxon>
        <taxon>Pyroglyphidae</taxon>
        <taxon>Pyroglyphinae</taxon>
        <taxon>Euroglyphus</taxon>
    </lineage>
</organism>
<accession>A0A1Y3AWR9</accession>
<dbReference type="EMBL" id="MUJZ01053894">
    <property type="protein sequence ID" value="OTF72951.1"/>
    <property type="molecule type" value="Genomic_DNA"/>
</dbReference>
<keyword evidence="5" id="KW-1185">Reference proteome</keyword>
<dbReference type="InterPro" id="IPR002928">
    <property type="entry name" value="Myosin_tail"/>
</dbReference>
<feature type="coiled-coil region" evidence="2">
    <location>
        <begin position="10"/>
        <end position="255"/>
    </location>
</feature>
<dbReference type="SUPFAM" id="SSF90257">
    <property type="entry name" value="Myosin rod fragments"/>
    <property type="match status" value="1"/>
</dbReference>
<comment type="caution">
    <text evidence="4">The sequence shown here is derived from an EMBL/GenBank/DDBJ whole genome shotgun (WGS) entry which is preliminary data.</text>
</comment>
<dbReference type="GO" id="GO:0016459">
    <property type="term" value="C:myosin complex"/>
    <property type="evidence" value="ECO:0007669"/>
    <property type="project" value="InterPro"/>
</dbReference>